<organism evidence="1">
    <name type="scientific">Anopheles sinensis</name>
    <name type="common">Mosquito</name>
    <dbReference type="NCBI Taxonomy" id="74873"/>
    <lineage>
        <taxon>Eukaryota</taxon>
        <taxon>Metazoa</taxon>
        <taxon>Ecdysozoa</taxon>
        <taxon>Arthropoda</taxon>
        <taxon>Hexapoda</taxon>
        <taxon>Insecta</taxon>
        <taxon>Pterygota</taxon>
        <taxon>Neoptera</taxon>
        <taxon>Endopterygota</taxon>
        <taxon>Diptera</taxon>
        <taxon>Nematocera</taxon>
        <taxon>Culicoidea</taxon>
        <taxon>Culicidae</taxon>
        <taxon>Anophelinae</taxon>
        <taxon>Anopheles</taxon>
    </lineage>
</organism>
<dbReference type="VEuPathDB" id="VectorBase:ASIC021785"/>
<dbReference type="EMBL" id="ATLV01026900">
    <property type="status" value="NOT_ANNOTATED_CDS"/>
    <property type="molecule type" value="Genomic_DNA"/>
</dbReference>
<name>A0A084WTK8_ANOSI</name>
<evidence type="ECO:0000313" key="2">
    <source>
        <dbReference type="EnsemblMetazoa" id="ASIC021785-PA"/>
    </source>
</evidence>
<dbReference type="EMBL" id="KE525420">
    <property type="protein sequence ID" value="KFB53552.1"/>
    <property type="molecule type" value="Genomic_DNA"/>
</dbReference>
<reference evidence="1 3" key="1">
    <citation type="journal article" date="2014" name="BMC Genomics">
        <title>Genome sequence of Anopheles sinensis provides insight into genetics basis of mosquito competence for malaria parasites.</title>
        <authorList>
            <person name="Zhou D."/>
            <person name="Zhang D."/>
            <person name="Ding G."/>
            <person name="Shi L."/>
            <person name="Hou Q."/>
            <person name="Ye Y."/>
            <person name="Xu Y."/>
            <person name="Zhou H."/>
            <person name="Xiong C."/>
            <person name="Li S."/>
            <person name="Yu J."/>
            <person name="Hong S."/>
            <person name="Yu X."/>
            <person name="Zou P."/>
            <person name="Chen C."/>
            <person name="Chang X."/>
            <person name="Wang W."/>
            <person name="Lv Y."/>
            <person name="Sun Y."/>
            <person name="Ma L."/>
            <person name="Shen B."/>
            <person name="Zhu C."/>
        </authorList>
    </citation>
    <scope>NUCLEOTIDE SEQUENCE [LARGE SCALE GENOMIC DNA]</scope>
</reference>
<evidence type="ECO:0000313" key="1">
    <source>
        <dbReference type="EMBL" id="KFB53552.1"/>
    </source>
</evidence>
<evidence type="ECO:0000313" key="3">
    <source>
        <dbReference type="Proteomes" id="UP000030765"/>
    </source>
</evidence>
<dbReference type="Proteomes" id="UP000030765">
    <property type="component" value="Unassembled WGS sequence"/>
</dbReference>
<protein>
    <submittedName>
        <fullName evidence="1 2">Enoyl-CoA hydratase</fullName>
    </submittedName>
</protein>
<sequence length="83" mass="8906">MITAVLAAVVGTVEQHTDEVALWISAGFDRASIVPATNVQSHGDGSNNGNSGSQLEVAFQPFLLNHEELRFWTPQSDTATHSK</sequence>
<proteinExistence type="predicted"/>
<accession>A0A084WTK8</accession>
<reference evidence="2" key="2">
    <citation type="submission" date="2020-05" db="UniProtKB">
        <authorList>
            <consortium name="EnsemblMetazoa"/>
        </authorList>
    </citation>
    <scope>IDENTIFICATION</scope>
</reference>
<keyword evidence="3" id="KW-1185">Reference proteome</keyword>
<dbReference type="AlphaFoldDB" id="A0A084WTK8"/>
<dbReference type="EnsemblMetazoa" id="ASIC021785-RA">
    <property type="protein sequence ID" value="ASIC021785-PA"/>
    <property type="gene ID" value="ASIC021785"/>
</dbReference>
<gene>
    <name evidence="1" type="ORF">ZHAS_00021785</name>
</gene>